<sequence length="580" mass="64864">MSALFRIEEHPIVFLRPRLDKPYSWAGHIPFAYLVVELAKPRRLVELGTHSGNSYLAFCQAVAELGIETECVAVDSWEGDEHAQLYGEAVYRELKAYHDPRYGAFSRLHRSYFDDAAAEFADGSIDLLHIDGLHTYEAVRHDFETWLPKLSARALVLFHDTAVQERGFGVGKYFQELREHYPGFAFEHSNGLGVLAVGAEPPPAFQRFMQAFQAEPATMQRFFSAIAPDVAQGVFAGADFVPSTIECRLYYRAATEGYSEERSVSYAHSVAEGLAQLHFGLPPGAHPDCLRIDPAQMPGVFGVTRVLLLGENNHVLHEVDDASRYVTAINGDVLPARAPSWVRWVELGSDPFVELRVGDLIAQSPEPVVAVQITLDYEVVLTDAESLKATAALFETKREGRERSLQIGHVMGVVQDGSGRALQAIANVTGKVQVLENHSTRLEAQLHALAARVDAVQPSLVGDIDAMRAEMGSQIQELQAEFRRQSSDSVDQIQSHHQQLQAEFRRQSSDSVDQMQSHHQQLQSSVETLAAQALLQAQERQATTSDLVARMKQMEAAQGLLVRWAERRSLSYWWRRLWRR</sequence>
<keyword evidence="2 3" id="KW-0808">Transferase</keyword>
<proteinExistence type="predicted"/>
<reference evidence="4" key="1">
    <citation type="journal article" date="2019" name="Int. J. Syst. Evol. Microbiol.">
        <title>The Global Catalogue of Microorganisms (GCM) 10K type strain sequencing project: providing services to taxonomists for standard genome sequencing and annotation.</title>
        <authorList>
            <consortium name="The Broad Institute Genomics Platform"/>
            <consortium name="The Broad Institute Genome Sequencing Center for Infectious Disease"/>
            <person name="Wu L."/>
            <person name="Ma J."/>
        </authorList>
    </citation>
    <scope>NUCLEOTIDE SEQUENCE [LARGE SCALE GENOMIC DNA]</scope>
    <source>
        <strain evidence="4">CCUG 55491</strain>
    </source>
</reference>
<evidence type="ECO:0000313" key="3">
    <source>
        <dbReference type="EMBL" id="MFD0739046.1"/>
    </source>
</evidence>
<comment type="caution">
    <text evidence="3">The sequence shown here is derived from an EMBL/GenBank/DDBJ whole genome shotgun (WGS) entry which is preliminary data.</text>
</comment>
<keyword evidence="4" id="KW-1185">Reference proteome</keyword>
<dbReference type="InterPro" id="IPR029063">
    <property type="entry name" value="SAM-dependent_MTases_sf"/>
</dbReference>
<dbReference type="RefSeq" id="WP_386812061.1">
    <property type="nucleotide sequence ID" value="NZ_JBHTIH010000003.1"/>
</dbReference>
<organism evidence="3 4">
    <name type="scientific">Lysobacter koreensis</name>
    <dbReference type="NCBI Taxonomy" id="266122"/>
    <lineage>
        <taxon>Bacteria</taxon>
        <taxon>Pseudomonadati</taxon>
        <taxon>Pseudomonadota</taxon>
        <taxon>Gammaproteobacteria</taxon>
        <taxon>Lysobacterales</taxon>
        <taxon>Lysobacteraceae</taxon>
        <taxon>Lysobacter</taxon>
    </lineage>
</organism>
<dbReference type="GO" id="GO:0032259">
    <property type="term" value="P:methylation"/>
    <property type="evidence" value="ECO:0007669"/>
    <property type="project" value="UniProtKB-KW"/>
</dbReference>
<dbReference type="PANTHER" id="PTHR40048:SF1">
    <property type="entry name" value="RHAMNOSYL O-METHYLTRANSFERASE"/>
    <property type="match status" value="1"/>
</dbReference>
<name>A0ABW2YMF3_9GAMM</name>
<evidence type="ECO:0000256" key="1">
    <source>
        <dbReference type="ARBA" id="ARBA00022603"/>
    </source>
</evidence>
<dbReference type="PANTHER" id="PTHR40048">
    <property type="entry name" value="RHAMNOSYL O-METHYLTRANSFERASE"/>
    <property type="match status" value="1"/>
</dbReference>
<evidence type="ECO:0000256" key="2">
    <source>
        <dbReference type="ARBA" id="ARBA00022679"/>
    </source>
</evidence>
<dbReference type="Gene3D" id="3.40.50.150">
    <property type="entry name" value="Vaccinia Virus protein VP39"/>
    <property type="match status" value="1"/>
</dbReference>
<dbReference type="SUPFAM" id="SSF53335">
    <property type="entry name" value="S-adenosyl-L-methionine-dependent methyltransferases"/>
    <property type="match status" value="1"/>
</dbReference>
<dbReference type="Pfam" id="PF13578">
    <property type="entry name" value="Methyltransf_24"/>
    <property type="match status" value="1"/>
</dbReference>
<evidence type="ECO:0000313" key="4">
    <source>
        <dbReference type="Proteomes" id="UP001597090"/>
    </source>
</evidence>
<dbReference type="EC" id="2.1.1.-" evidence="3"/>
<accession>A0ABW2YMF3</accession>
<gene>
    <name evidence="3" type="ORF">ACFQZQ_07105</name>
</gene>
<keyword evidence="1 3" id="KW-0489">Methyltransferase</keyword>
<protein>
    <submittedName>
        <fullName evidence="3">Class I SAM-dependent methyltransferase</fullName>
        <ecNumber evidence="3">2.1.1.-</ecNumber>
    </submittedName>
</protein>
<dbReference type="EMBL" id="JBHTIH010000003">
    <property type="protein sequence ID" value="MFD0739046.1"/>
    <property type="molecule type" value="Genomic_DNA"/>
</dbReference>
<dbReference type="Proteomes" id="UP001597090">
    <property type="component" value="Unassembled WGS sequence"/>
</dbReference>
<dbReference type="GO" id="GO:0008168">
    <property type="term" value="F:methyltransferase activity"/>
    <property type="evidence" value="ECO:0007669"/>
    <property type="project" value="UniProtKB-KW"/>
</dbReference>